<evidence type="ECO:0000256" key="11">
    <source>
        <dbReference type="ARBA" id="ARBA00023136"/>
    </source>
</evidence>
<keyword evidence="6 14" id="KW-0812">Transmembrane</keyword>
<dbReference type="GO" id="GO:0006826">
    <property type="term" value="P:iron ion transport"/>
    <property type="evidence" value="ECO:0007669"/>
    <property type="project" value="UniProtKB-ARBA"/>
</dbReference>
<feature type="transmembrane region" description="Helical" evidence="14">
    <location>
        <begin position="16"/>
        <end position="37"/>
    </location>
</feature>
<evidence type="ECO:0000256" key="5">
    <source>
        <dbReference type="ARBA" id="ARBA00022475"/>
    </source>
</evidence>
<proteinExistence type="inferred from homology"/>
<dbReference type="PROSITE" id="PS51384">
    <property type="entry name" value="FAD_FR"/>
    <property type="match status" value="1"/>
</dbReference>
<feature type="domain" description="FAD-binding FR-type" evidence="15">
    <location>
        <begin position="128"/>
        <end position="240"/>
    </location>
</feature>
<sequence length="848" mass="94441">MLTGVPHEKLQVFHHWTSYAMFVLALVHTFPFIIYHIDKGDMVKQWNTSVTYWTGVAALIPQAYLTVMSLPAIRNRFYEFFKATHFLAALLFILFFFFHCDFRLSSWDYFIAAGAIYILSLSISQIRTYLIHGRHKAILDLLPCGLVRIRIPTLMTWTPGQHVFIRFLTPQLGLHCLTAHPFTICSVSHDPEQSGKPCEMVFYIKPRGGFTARLAKIASQHPGASKTVLLEGPYGGVPKESSPEATRFDTVVVVSGGSGGGFSLGMVEATMRAGVRNGTIQVVYATRSEAVAEWYYSEIERMMAKYKVSADRVTTSIHVTMDDTGSTCAAIPADSDGAKGAEDVAPVPLDNSGSEKGEIQKAQRPNLPAIVAAATTAGGNKRVGIYVCGSASMLHDVRNAAAEAQRRVLGDTVEEVYLHTEPFSKTKGTFQKVYQVAIVSFTLFFRMAQCVVAAVRGTIASCDEVETAGSTHDSQSTDEHPDATPPAAGSTWWGPGIDWLIEDEPEDIYEDSAESVRRYHFLHRLGDYAGRLWNRLREAESSPARKSAIDGRVARFRDKLTEESQYSSPEARSNTKALEDAVEHLQQQGYEVDLEMAKLAILVYSKRNEVCHAKVGAEKDPRRWTEFLHVDLDSLQQILPDSQFRHYYSTWQRIIRFYEASQGRQAPRHKDDRTEAHRQSADTFPDLRSATTPERAQAFQGGAFHAQLQSISRTPEDRKPHTPYLTRTRSSMSDLIPYCPRKRSASGSPDPDGGTHGIEDNKTASPRQPFLAAFGDATDSVILRNLHEELKAIYDKNPGAGRRALEGALQGVRKAKDKLTEKEEAMAAKAQKKARRAKRPRTEEASED</sequence>
<keyword evidence="11 14" id="KW-0472">Membrane</keyword>
<evidence type="ECO:0000256" key="3">
    <source>
        <dbReference type="ARBA" id="ARBA00012668"/>
    </source>
</evidence>
<dbReference type="InterPro" id="IPR039261">
    <property type="entry name" value="FNR_nucleotide-bd"/>
</dbReference>
<keyword evidence="10" id="KW-0406">Ion transport</keyword>
<dbReference type="InterPro" id="IPR017927">
    <property type="entry name" value="FAD-bd_FR_type"/>
</dbReference>
<keyword evidence="4" id="KW-0813">Transport</keyword>
<evidence type="ECO:0000256" key="12">
    <source>
        <dbReference type="ARBA" id="ARBA00048483"/>
    </source>
</evidence>
<feature type="compositionally biased region" description="Basic and acidic residues" evidence="13">
    <location>
        <begin position="668"/>
        <end position="680"/>
    </location>
</feature>
<dbReference type="SUPFAM" id="SSF63380">
    <property type="entry name" value="Riboflavin synthase domain-like"/>
    <property type="match status" value="1"/>
</dbReference>
<dbReference type="Gene3D" id="3.40.50.80">
    <property type="entry name" value="Nucleotide-binding domain of ferredoxin-NADP reductase (FNR) module"/>
    <property type="match status" value="1"/>
</dbReference>
<dbReference type="Pfam" id="PF08022">
    <property type="entry name" value="FAD_binding_8"/>
    <property type="match status" value="1"/>
</dbReference>
<keyword evidence="5" id="KW-1003">Cell membrane</keyword>
<feature type="region of interest" description="Disordered" evidence="13">
    <location>
        <begin position="816"/>
        <end position="848"/>
    </location>
</feature>
<feature type="transmembrane region" description="Helical" evidence="14">
    <location>
        <begin position="80"/>
        <end position="98"/>
    </location>
</feature>
<evidence type="ECO:0000256" key="2">
    <source>
        <dbReference type="ARBA" id="ARBA00006278"/>
    </source>
</evidence>
<name>Q0CVQ9_ASPTN</name>
<comment type="subcellular location">
    <subcellularLocation>
        <location evidence="1">Cell membrane</location>
        <topology evidence="1">Multi-pass membrane protein</topology>
    </subcellularLocation>
</comment>
<organism evidence="16 17">
    <name type="scientific">Aspergillus terreus (strain NIH 2624 / FGSC A1156)</name>
    <dbReference type="NCBI Taxonomy" id="341663"/>
    <lineage>
        <taxon>Eukaryota</taxon>
        <taxon>Fungi</taxon>
        <taxon>Dikarya</taxon>
        <taxon>Ascomycota</taxon>
        <taxon>Pezizomycotina</taxon>
        <taxon>Eurotiomycetes</taxon>
        <taxon>Eurotiomycetidae</taxon>
        <taxon>Eurotiales</taxon>
        <taxon>Aspergillaceae</taxon>
        <taxon>Aspergillus</taxon>
        <taxon>Aspergillus subgen. Circumdati</taxon>
    </lineage>
</organism>
<dbReference type="GO" id="GO:0006879">
    <property type="term" value="P:intracellular iron ion homeostasis"/>
    <property type="evidence" value="ECO:0007669"/>
    <property type="project" value="TreeGrafter"/>
</dbReference>
<evidence type="ECO:0000313" key="16">
    <source>
        <dbReference type="EMBL" id="EAU37187.1"/>
    </source>
</evidence>
<evidence type="ECO:0000313" key="17">
    <source>
        <dbReference type="Proteomes" id="UP000007963"/>
    </source>
</evidence>
<dbReference type="SUPFAM" id="SSF52343">
    <property type="entry name" value="Ferredoxin reductase-like, C-terminal NADP-linked domain"/>
    <property type="match status" value="1"/>
</dbReference>
<feature type="region of interest" description="Disordered" evidence="13">
    <location>
        <begin position="709"/>
        <end position="764"/>
    </location>
</feature>
<dbReference type="SFLD" id="SFLDS00052">
    <property type="entry name" value="Ferric_Reductase_Domain"/>
    <property type="match status" value="1"/>
</dbReference>
<dbReference type="Pfam" id="PF08030">
    <property type="entry name" value="NAD_binding_6"/>
    <property type="match status" value="1"/>
</dbReference>
<evidence type="ECO:0000259" key="15">
    <source>
        <dbReference type="PROSITE" id="PS51384"/>
    </source>
</evidence>
<dbReference type="PANTHER" id="PTHR32361">
    <property type="entry name" value="FERRIC/CUPRIC REDUCTASE TRANSMEMBRANE COMPONENT"/>
    <property type="match status" value="1"/>
</dbReference>
<feature type="transmembrane region" description="Helical" evidence="14">
    <location>
        <begin position="110"/>
        <end position="130"/>
    </location>
</feature>
<dbReference type="SFLD" id="SFLDG01168">
    <property type="entry name" value="Ferric_reductase_subgroup_(FRE"/>
    <property type="match status" value="1"/>
</dbReference>
<dbReference type="PANTHER" id="PTHR32361:SF23">
    <property type="entry name" value="FERRIC-CHELATE REDUCTASE"/>
    <property type="match status" value="1"/>
</dbReference>
<dbReference type="InterPro" id="IPR051410">
    <property type="entry name" value="Ferric/Cupric_Reductase"/>
</dbReference>
<dbReference type="HOGENOM" id="CLU_336146_0_0_1"/>
<evidence type="ECO:0000256" key="9">
    <source>
        <dbReference type="ARBA" id="ARBA00023002"/>
    </source>
</evidence>
<keyword evidence="7" id="KW-0249">Electron transport</keyword>
<dbReference type="Pfam" id="PF01794">
    <property type="entry name" value="Ferric_reduct"/>
    <property type="match status" value="1"/>
</dbReference>
<evidence type="ECO:0000256" key="14">
    <source>
        <dbReference type="SAM" id="Phobius"/>
    </source>
</evidence>
<evidence type="ECO:0000256" key="6">
    <source>
        <dbReference type="ARBA" id="ARBA00022692"/>
    </source>
</evidence>
<dbReference type="InterPro" id="IPR013112">
    <property type="entry name" value="FAD-bd_8"/>
</dbReference>
<dbReference type="eggNOG" id="KOG0039">
    <property type="taxonomic scope" value="Eukaryota"/>
</dbReference>
<reference evidence="17" key="1">
    <citation type="submission" date="2005-09" db="EMBL/GenBank/DDBJ databases">
        <title>Annotation of the Aspergillus terreus NIH2624 genome.</title>
        <authorList>
            <person name="Birren B.W."/>
            <person name="Lander E.S."/>
            <person name="Galagan J.E."/>
            <person name="Nusbaum C."/>
            <person name="Devon K."/>
            <person name="Henn M."/>
            <person name="Ma L.-J."/>
            <person name="Jaffe D.B."/>
            <person name="Butler J."/>
            <person name="Alvarez P."/>
            <person name="Gnerre S."/>
            <person name="Grabherr M."/>
            <person name="Kleber M."/>
            <person name="Mauceli E.W."/>
            <person name="Brockman W."/>
            <person name="Rounsley S."/>
            <person name="Young S.K."/>
            <person name="LaButti K."/>
            <person name="Pushparaj V."/>
            <person name="DeCaprio D."/>
            <person name="Crawford M."/>
            <person name="Koehrsen M."/>
            <person name="Engels R."/>
            <person name="Montgomery P."/>
            <person name="Pearson M."/>
            <person name="Howarth C."/>
            <person name="Larson L."/>
            <person name="Luoma S."/>
            <person name="White J."/>
            <person name="Alvarado L."/>
            <person name="Kodira C.D."/>
            <person name="Zeng Q."/>
            <person name="Oleary S."/>
            <person name="Yandava C."/>
            <person name="Denning D.W."/>
            <person name="Nierman W.C."/>
            <person name="Milne T."/>
            <person name="Madden K."/>
        </authorList>
    </citation>
    <scope>NUCLEOTIDE SEQUENCE [LARGE SCALE GENOMIC DNA]</scope>
    <source>
        <strain evidence="17">NIH 2624 / FGSC A1156</strain>
    </source>
</reference>
<evidence type="ECO:0000256" key="13">
    <source>
        <dbReference type="SAM" id="MobiDB-lite"/>
    </source>
</evidence>
<dbReference type="EC" id="1.16.1.9" evidence="3"/>
<dbReference type="InterPro" id="IPR013130">
    <property type="entry name" value="Fe3_Rdtase_TM_dom"/>
</dbReference>
<feature type="transmembrane region" description="Helical" evidence="14">
    <location>
        <begin position="52"/>
        <end position="73"/>
    </location>
</feature>
<comment type="catalytic activity">
    <reaction evidence="12">
        <text>2 a Fe(II)-siderophore + NADP(+) + H(+) = 2 a Fe(III)-siderophore + NADPH</text>
        <dbReference type="Rhea" id="RHEA:28795"/>
        <dbReference type="Rhea" id="RHEA-COMP:11342"/>
        <dbReference type="Rhea" id="RHEA-COMP:11344"/>
        <dbReference type="ChEBI" id="CHEBI:15378"/>
        <dbReference type="ChEBI" id="CHEBI:29033"/>
        <dbReference type="ChEBI" id="CHEBI:29034"/>
        <dbReference type="ChEBI" id="CHEBI:57783"/>
        <dbReference type="ChEBI" id="CHEBI:58349"/>
        <dbReference type="EC" id="1.16.1.9"/>
    </reaction>
</comment>
<dbReference type="GO" id="GO:0005886">
    <property type="term" value="C:plasma membrane"/>
    <property type="evidence" value="ECO:0007669"/>
    <property type="project" value="UniProtKB-SubCell"/>
</dbReference>
<feature type="region of interest" description="Disordered" evidence="13">
    <location>
        <begin position="469"/>
        <end position="491"/>
    </location>
</feature>
<dbReference type="EMBL" id="CH476596">
    <property type="protein sequence ID" value="EAU37187.1"/>
    <property type="molecule type" value="Genomic_DNA"/>
</dbReference>
<dbReference type="GO" id="GO:0052851">
    <property type="term" value="F:ferric-chelate reductase (NADPH) activity"/>
    <property type="evidence" value="ECO:0007669"/>
    <property type="project" value="UniProtKB-EC"/>
</dbReference>
<dbReference type="InterPro" id="IPR013121">
    <property type="entry name" value="Fe_red_NAD-bd_6"/>
</dbReference>
<evidence type="ECO:0000256" key="7">
    <source>
        <dbReference type="ARBA" id="ARBA00022982"/>
    </source>
</evidence>
<dbReference type="CDD" id="cd06186">
    <property type="entry name" value="NOX_Duox_like_FAD_NADP"/>
    <property type="match status" value="1"/>
</dbReference>
<dbReference type="RefSeq" id="XP_001211403.1">
    <property type="nucleotide sequence ID" value="XM_001211403.1"/>
</dbReference>
<dbReference type="GeneID" id="4316852"/>
<feature type="compositionally biased region" description="Basic residues" evidence="13">
    <location>
        <begin position="830"/>
        <end position="839"/>
    </location>
</feature>
<dbReference type="STRING" id="341663.Q0CVQ9"/>
<gene>
    <name evidence="16" type="ORF">ATEG_02225</name>
</gene>
<dbReference type="AlphaFoldDB" id="Q0CVQ9"/>
<dbReference type="VEuPathDB" id="FungiDB:ATEG_02225"/>
<evidence type="ECO:0000256" key="8">
    <source>
        <dbReference type="ARBA" id="ARBA00022989"/>
    </source>
</evidence>
<dbReference type="GO" id="GO:0015677">
    <property type="term" value="P:copper ion import"/>
    <property type="evidence" value="ECO:0007669"/>
    <property type="project" value="TreeGrafter"/>
</dbReference>
<evidence type="ECO:0000256" key="4">
    <source>
        <dbReference type="ARBA" id="ARBA00022448"/>
    </source>
</evidence>
<comment type="similarity">
    <text evidence="2">Belongs to the ferric reductase (FRE) family.</text>
</comment>
<protein>
    <recommendedName>
        <fullName evidence="3">ferric-chelate reductase (NADPH)</fullName>
        <ecNumber evidence="3">1.16.1.9</ecNumber>
    </recommendedName>
</protein>
<feature type="compositionally biased region" description="Basic and acidic residues" evidence="13">
    <location>
        <begin position="817"/>
        <end position="826"/>
    </location>
</feature>
<keyword evidence="8 14" id="KW-1133">Transmembrane helix</keyword>
<evidence type="ECO:0000256" key="1">
    <source>
        <dbReference type="ARBA" id="ARBA00004651"/>
    </source>
</evidence>
<dbReference type="OrthoDB" id="17725at2759"/>
<dbReference type="Proteomes" id="UP000007963">
    <property type="component" value="Unassembled WGS sequence"/>
</dbReference>
<feature type="region of interest" description="Disordered" evidence="13">
    <location>
        <begin position="662"/>
        <end position="686"/>
    </location>
</feature>
<keyword evidence="9" id="KW-0560">Oxidoreductase</keyword>
<accession>Q0CVQ9</accession>
<evidence type="ECO:0000256" key="10">
    <source>
        <dbReference type="ARBA" id="ARBA00023065"/>
    </source>
</evidence>
<dbReference type="InterPro" id="IPR017938">
    <property type="entry name" value="Riboflavin_synthase-like_b-brl"/>
</dbReference>